<dbReference type="EMBL" id="FOSJ01000013">
    <property type="protein sequence ID" value="SFK16884.1"/>
    <property type="molecule type" value="Genomic_DNA"/>
</dbReference>
<dbReference type="FunFam" id="3.90.550.10:FF:000079">
    <property type="entry name" value="Probable glycosyl transferase"/>
    <property type="match status" value="1"/>
</dbReference>
<accession>A0A1I3XBE5</accession>
<dbReference type="InterPro" id="IPR001173">
    <property type="entry name" value="Glyco_trans_2-like"/>
</dbReference>
<comment type="similarity">
    <text evidence="8">Belongs to the glycosyltransferase 2 family. GtrB subfamily.</text>
</comment>
<keyword evidence="3" id="KW-0328">Glycosyltransferase</keyword>
<dbReference type="InterPro" id="IPR029044">
    <property type="entry name" value="Nucleotide-diphossugar_trans"/>
</dbReference>
<dbReference type="GO" id="GO:0005886">
    <property type="term" value="C:plasma membrane"/>
    <property type="evidence" value="ECO:0007669"/>
    <property type="project" value="UniProtKB-SubCell"/>
</dbReference>
<keyword evidence="4 11" id="KW-0808">Transferase</keyword>
<feature type="transmembrane region" description="Helical" evidence="9">
    <location>
        <begin position="230"/>
        <end position="248"/>
    </location>
</feature>
<dbReference type="GO" id="GO:0016757">
    <property type="term" value="F:glycosyltransferase activity"/>
    <property type="evidence" value="ECO:0007669"/>
    <property type="project" value="UniProtKB-KW"/>
</dbReference>
<dbReference type="RefSeq" id="WP_072695290.1">
    <property type="nucleotide sequence ID" value="NZ_FOSJ01000013.1"/>
</dbReference>
<feature type="transmembrane region" description="Helical" evidence="9">
    <location>
        <begin position="260"/>
        <end position="284"/>
    </location>
</feature>
<evidence type="ECO:0000256" key="4">
    <source>
        <dbReference type="ARBA" id="ARBA00022679"/>
    </source>
</evidence>
<evidence type="ECO:0000256" key="7">
    <source>
        <dbReference type="ARBA" id="ARBA00023136"/>
    </source>
</evidence>
<evidence type="ECO:0000256" key="2">
    <source>
        <dbReference type="ARBA" id="ARBA00022475"/>
    </source>
</evidence>
<protein>
    <submittedName>
        <fullName evidence="11">Glycosyltransferase involved in cell wall bisynthesis</fullName>
    </submittedName>
</protein>
<proteinExistence type="inferred from homology"/>
<keyword evidence="2" id="KW-1003">Cell membrane</keyword>
<evidence type="ECO:0000256" key="5">
    <source>
        <dbReference type="ARBA" id="ARBA00022692"/>
    </source>
</evidence>
<evidence type="ECO:0000256" key="8">
    <source>
        <dbReference type="ARBA" id="ARBA00038152"/>
    </source>
</evidence>
<dbReference type="InterPro" id="IPR050256">
    <property type="entry name" value="Glycosyltransferase_2"/>
</dbReference>
<name>A0A1I3XBE5_9LACT</name>
<dbReference type="STRING" id="258723.GCA_900169305_00748"/>
<organism evidence="11 12">
    <name type="scientific">Marinilactibacillus piezotolerans</name>
    <dbReference type="NCBI Taxonomy" id="258723"/>
    <lineage>
        <taxon>Bacteria</taxon>
        <taxon>Bacillati</taxon>
        <taxon>Bacillota</taxon>
        <taxon>Bacilli</taxon>
        <taxon>Lactobacillales</taxon>
        <taxon>Carnobacteriaceae</taxon>
        <taxon>Marinilactibacillus</taxon>
    </lineage>
</organism>
<dbReference type="OrthoDB" id="9807778at2"/>
<dbReference type="AlphaFoldDB" id="A0A1I3XBE5"/>
<dbReference type="CDD" id="cd04187">
    <property type="entry name" value="DPM1_like_bac"/>
    <property type="match status" value="1"/>
</dbReference>
<dbReference type="PANTHER" id="PTHR48090:SF8">
    <property type="entry name" value="GLYCOSYLTRANSFERASE CSBB-RELATED"/>
    <property type="match status" value="1"/>
</dbReference>
<keyword evidence="6 9" id="KW-1133">Transmembrane helix</keyword>
<gene>
    <name evidence="11" type="ORF">SAMN04488569_101336</name>
</gene>
<evidence type="ECO:0000256" key="6">
    <source>
        <dbReference type="ARBA" id="ARBA00022989"/>
    </source>
</evidence>
<dbReference type="Gene3D" id="3.90.550.10">
    <property type="entry name" value="Spore Coat Polysaccharide Biosynthesis Protein SpsA, Chain A"/>
    <property type="match status" value="1"/>
</dbReference>
<keyword evidence="12" id="KW-1185">Reference proteome</keyword>
<comment type="subcellular location">
    <subcellularLocation>
        <location evidence="1">Cell membrane</location>
        <topology evidence="1">Multi-pass membrane protein</topology>
    </subcellularLocation>
</comment>
<evidence type="ECO:0000313" key="11">
    <source>
        <dbReference type="EMBL" id="SFK16884.1"/>
    </source>
</evidence>
<evidence type="ECO:0000256" key="3">
    <source>
        <dbReference type="ARBA" id="ARBA00022676"/>
    </source>
</evidence>
<sequence>MKKLSLIIPAYNEEEVLPQLIERLNEVSQHLSNYQFQFLFINDGSSDNTLELLKELNKKDKRMQYVDLSRNFGKETAMLAGFDYANGDGIVILDADLQHPPEVIEEMINWWEQGYEDVYAVRKKREGETFLKVWTSKLYYKIVQKMTPEKVIPQAGDFRLLDKKCIYALRQLREKERYTKGMYGWIGFKKKEITYFAEERAAGETKWKWSNLFKLAIDGITSYSTVPLKVWSYIGFTISVLAFIFLAVETIKTIVFGTDAAGYPTLLAAILFLGGIQLISLGVIGEYLGRVFVETKGRPAYFIRESSEFDESEKEENE</sequence>
<reference evidence="12" key="1">
    <citation type="submission" date="2016-10" db="EMBL/GenBank/DDBJ databases">
        <authorList>
            <person name="Varghese N."/>
            <person name="Submissions S."/>
        </authorList>
    </citation>
    <scope>NUCLEOTIDE SEQUENCE [LARGE SCALE GENOMIC DNA]</scope>
    <source>
        <strain evidence="12">DSM 16108</strain>
    </source>
</reference>
<keyword evidence="7 9" id="KW-0472">Membrane</keyword>
<evidence type="ECO:0000259" key="10">
    <source>
        <dbReference type="Pfam" id="PF00535"/>
    </source>
</evidence>
<keyword evidence="5 9" id="KW-0812">Transmembrane</keyword>
<evidence type="ECO:0000313" key="12">
    <source>
        <dbReference type="Proteomes" id="UP000199589"/>
    </source>
</evidence>
<feature type="domain" description="Glycosyltransferase 2-like" evidence="10">
    <location>
        <begin position="5"/>
        <end position="165"/>
    </location>
</feature>
<dbReference type="SUPFAM" id="SSF53448">
    <property type="entry name" value="Nucleotide-diphospho-sugar transferases"/>
    <property type="match status" value="1"/>
</dbReference>
<dbReference type="Proteomes" id="UP000199589">
    <property type="component" value="Unassembled WGS sequence"/>
</dbReference>
<dbReference type="Pfam" id="PF00535">
    <property type="entry name" value="Glycos_transf_2"/>
    <property type="match status" value="1"/>
</dbReference>
<evidence type="ECO:0000256" key="9">
    <source>
        <dbReference type="SAM" id="Phobius"/>
    </source>
</evidence>
<dbReference type="PANTHER" id="PTHR48090">
    <property type="entry name" value="UNDECAPRENYL-PHOSPHATE 4-DEOXY-4-FORMAMIDO-L-ARABINOSE TRANSFERASE-RELATED"/>
    <property type="match status" value="1"/>
</dbReference>
<evidence type="ECO:0000256" key="1">
    <source>
        <dbReference type="ARBA" id="ARBA00004651"/>
    </source>
</evidence>